<dbReference type="CDD" id="cd01638">
    <property type="entry name" value="CysQ"/>
    <property type="match status" value="1"/>
</dbReference>
<dbReference type="EMBL" id="QBKN01000001">
    <property type="protein sequence ID" value="PTX52881.1"/>
    <property type="molecule type" value="Genomic_DNA"/>
</dbReference>
<feature type="binding site" evidence="4">
    <location>
        <position position="67"/>
    </location>
    <ligand>
        <name>Mg(2+)</name>
        <dbReference type="ChEBI" id="CHEBI:18420"/>
        <label>1</label>
        <note>catalytic</note>
    </ligand>
</feature>
<dbReference type="AlphaFoldDB" id="A0A2T6B9W8"/>
<proteinExistence type="inferred from homology"/>
<dbReference type="GO" id="GO:0046872">
    <property type="term" value="F:metal ion binding"/>
    <property type="evidence" value="ECO:0007669"/>
    <property type="project" value="UniProtKB-KW"/>
</dbReference>
<organism evidence="5 6">
    <name type="scientific">Allosediminivita pacifica</name>
    <dbReference type="NCBI Taxonomy" id="1267769"/>
    <lineage>
        <taxon>Bacteria</taxon>
        <taxon>Pseudomonadati</taxon>
        <taxon>Pseudomonadota</taxon>
        <taxon>Alphaproteobacteria</taxon>
        <taxon>Rhodobacterales</taxon>
        <taxon>Paracoccaceae</taxon>
        <taxon>Allosediminivita</taxon>
    </lineage>
</organism>
<keyword evidence="3 4" id="KW-0460">Magnesium</keyword>
<comment type="similarity">
    <text evidence="1">Belongs to the inositol monophosphatase superfamily.</text>
</comment>
<dbReference type="Proteomes" id="UP000244069">
    <property type="component" value="Unassembled WGS sequence"/>
</dbReference>
<dbReference type="InterPro" id="IPR000760">
    <property type="entry name" value="Inositol_monophosphatase-like"/>
</dbReference>
<feature type="binding site" evidence="4">
    <location>
        <position position="85"/>
    </location>
    <ligand>
        <name>Mg(2+)</name>
        <dbReference type="ChEBI" id="CHEBI:18420"/>
        <label>1</label>
        <note>catalytic</note>
    </ligand>
</feature>
<comment type="cofactor">
    <cofactor evidence="4">
        <name>Mg(2+)</name>
        <dbReference type="ChEBI" id="CHEBI:18420"/>
    </cofactor>
</comment>
<dbReference type="PRINTS" id="PR00377">
    <property type="entry name" value="IMPHPHTASES"/>
</dbReference>
<gene>
    <name evidence="5" type="ORF">C8N44_101172</name>
</gene>
<dbReference type="RefSeq" id="WP_107974260.1">
    <property type="nucleotide sequence ID" value="NZ_BMEZ01000001.1"/>
</dbReference>
<name>A0A2T6B9W8_9RHOB</name>
<keyword evidence="2 4" id="KW-0479">Metal-binding</keyword>
<dbReference type="PANTHER" id="PTHR20854:SF4">
    <property type="entry name" value="INOSITOL-1-MONOPHOSPHATASE-RELATED"/>
    <property type="match status" value="1"/>
</dbReference>
<dbReference type="SUPFAM" id="SSF56655">
    <property type="entry name" value="Carbohydrate phosphatase"/>
    <property type="match status" value="1"/>
</dbReference>
<dbReference type="Gene3D" id="3.30.540.10">
    <property type="entry name" value="Fructose-1,6-Bisphosphatase, subunit A, domain 1"/>
    <property type="match status" value="1"/>
</dbReference>
<dbReference type="Gene3D" id="3.40.190.80">
    <property type="match status" value="1"/>
</dbReference>
<feature type="binding site" evidence="4">
    <location>
        <position position="88"/>
    </location>
    <ligand>
        <name>Mg(2+)</name>
        <dbReference type="ChEBI" id="CHEBI:18420"/>
        <label>1</label>
        <note>catalytic</note>
    </ligand>
</feature>
<evidence type="ECO:0000256" key="1">
    <source>
        <dbReference type="ARBA" id="ARBA00009759"/>
    </source>
</evidence>
<evidence type="ECO:0000313" key="6">
    <source>
        <dbReference type="Proteomes" id="UP000244069"/>
    </source>
</evidence>
<feature type="binding site" evidence="4">
    <location>
        <position position="207"/>
    </location>
    <ligand>
        <name>Mg(2+)</name>
        <dbReference type="ChEBI" id="CHEBI:18420"/>
        <label>1</label>
        <note>catalytic</note>
    </ligand>
</feature>
<dbReference type="GO" id="GO:0046854">
    <property type="term" value="P:phosphatidylinositol phosphate biosynthetic process"/>
    <property type="evidence" value="ECO:0007669"/>
    <property type="project" value="InterPro"/>
</dbReference>
<dbReference type="PANTHER" id="PTHR20854">
    <property type="entry name" value="INOSITOL MONOPHOSPHATASE"/>
    <property type="match status" value="1"/>
</dbReference>
<protein>
    <submittedName>
        <fullName evidence="5">Myo-inositol-1(Or 4)-monophosphatase</fullName>
    </submittedName>
</protein>
<evidence type="ECO:0000256" key="2">
    <source>
        <dbReference type="ARBA" id="ARBA00022723"/>
    </source>
</evidence>
<dbReference type="GO" id="GO:0006020">
    <property type="term" value="P:inositol metabolic process"/>
    <property type="evidence" value="ECO:0007669"/>
    <property type="project" value="TreeGrafter"/>
</dbReference>
<evidence type="ECO:0000256" key="4">
    <source>
        <dbReference type="PIRSR" id="PIRSR600760-2"/>
    </source>
</evidence>
<dbReference type="Pfam" id="PF00459">
    <property type="entry name" value="Inositol_P"/>
    <property type="match status" value="1"/>
</dbReference>
<dbReference type="GO" id="GO:0008934">
    <property type="term" value="F:inositol monophosphate 1-phosphatase activity"/>
    <property type="evidence" value="ECO:0007669"/>
    <property type="project" value="TreeGrafter"/>
</dbReference>
<dbReference type="OrthoDB" id="9785695at2"/>
<accession>A0A2T6B9W8</accession>
<dbReference type="InterPro" id="IPR020550">
    <property type="entry name" value="Inositol_monophosphatase_CS"/>
</dbReference>
<keyword evidence="6" id="KW-1185">Reference proteome</keyword>
<comment type="caution">
    <text evidence="5">The sequence shown here is derived from an EMBL/GenBank/DDBJ whole genome shotgun (WGS) entry which is preliminary data.</text>
</comment>
<evidence type="ECO:0000313" key="5">
    <source>
        <dbReference type="EMBL" id="PTX52881.1"/>
    </source>
</evidence>
<evidence type="ECO:0000256" key="3">
    <source>
        <dbReference type="ARBA" id="ARBA00022842"/>
    </source>
</evidence>
<reference evidence="5 6" key="1">
    <citation type="submission" date="2018-04" db="EMBL/GenBank/DDBJ databases">
        <title>Genomic Encyclopedia of Archaeal and Bacterial Type Strains, Phase II (KMG-II): from individual species to whole genera.</title>
        <authorList>
            <person name="Goeker M."/>
        </authorList>
    </citation>
    <scope>NUCLEOTIDE SEQUENCE [LARGE SCALE GENOMIC DNA]</scope>
    <source>
        <strain evidence="5 6">DSM 29329</strain>
    </source>
</reference>
<sequence>MPENDLRLLTEAAQRAAEVATTYIGGALDVRTKEHDQTPVTDADLAVNTVLEEVLRGARPDYGWLSEESAEDPDRLTKPATFIVDPIDGTRAFIDGQDAWAHALAVVVNGEVTAAVVYLPMLDKLYTAARGSGARLNGAPVGIAEYAPELDDADVLATKQNMEPRHWPRGVPGFRRHHRPSLAYRLSLVAEGKFDAMLTLRPAWEWDIAAGSLILEEAGAKVTDRYGAGLRFNAPVPQHPGVIAAGPAMHSALLDRLL</sequence>
<dbReference type="PROSITE" id="PS00630">
    <property type="entry name" value="IMP_2"/>
    <property type="match status" value="1"/>
</dbReference>
<dbReference type="GO" id="GO:0007165">
    <property type="term" value="P:signal transduction"/>
    <property type="evidence" value="ECO:0007669"/>
    <property type="project" value="TreeGrafter"/>
</dbReference>
<feature type="binding site" evidence="4">
    <location>
        <position position="87"/>
    </location>
    <ligand>
        <name>Mg(2+)</name>
        <dbReference type="ChEBI" id="CHEBI:18420"/>
        <label>1</label>
        <note>catalytic</note>
    </ligand>
</feature>